<protein>
    <submittedName>
        <fullName evidence="1">Uncharacterized protein</fullName>
    </submittedName>
</protein>
<proteinExistence type="predicted"/>
<reference evidence="1 2" key="1">
    <citation type="submission" date="2024-09" db="EMBL/GenBank/DDBJ databases">
        <title>Rethinking Asexuality: The Enigmatic Case of Functional Sexual Genes in Lepraria (Stereocaulaceae).</title>
        <authorList>
            <person name="Doellman M."/>
            <person name="Sun Y."/>
            <person name="Barcenas-Pena A."/>
            <person name="Lumbsch H.T."/>
            <person name="Grewe F."/>
        </authorList>
    </citation>
    <scope>NUCLEOTIDE SEQUENCE [LARGE SCALE GENOMIC DNA]</scope>
    <source>
        <strain evidence="1 2">Grewe 0041</strain>
    </source>
</reference>
<sequence length="241" mass="27279">MWTYRRRPALLIELHHSNGARLRPRPDAKASACHITEETASSIEIPRQKSEDHDDFGSAKIQVFEGVASYNRPDQPMPTVLVPDQSSILTHAHKGIPPKWNPPSKARALTQDTSQRYIDQNVDRTPISRPKPLILAVQTKQPGFEFSIIDIVTDRKPIRDLLWFSNGEPTTFKFGITNLGNLEDNTREILKKQGFRAGFEREYLQISAAAQGSSAHHSIVEYEFGGMSFLLRYAVDGYLHE</sequence>
<dbReference type="PANTHER" id="PTHR35179">
    <property type="entry name" value="PROTEIN CBG02620"/>
    <property type="match status" value="1"/>
</dbReference>
<comment type="caution">
    <text evidence="1">The sequence shown here is derived from an EMBL/GenBank/DDBJ whole genome shotgun (WGS) entry which is preliminary data.</text>
</comment>
<dbReference type="EMBL" id="JBHFEH010000029">
    <property type="protein sequence ID" value="KAL2052199.1"/>
    <property type="molecule type" value="Genomic_DNA"/>
</dbReference>
<gene>
    <name evidence="1" type="ORF">ABVK25_007641</name>
</gene>
<name>A0ABR4B2S2_9LECA</name>
<organism evidence="1 2">
    <name type="scientific">Lepraria finkii</name>
    <dbReference type="NCBI Taxonomy" id="1340010"/>
    <lineage>
        <taxon>Eukaryota</taxon>
        <taxon>Fungi</taxon>
        <taxon>Dikarya</taxon>
        <taxon>Ascomycota</taxon>
        <taxon>Pezizomycotina</taxon>
        <taxon>Lecanoromycetes</taxon>
        <taxon>OSLEUM clade</taxon>
        <taxon>Lecanoromycetidae</taxon>
        <taxon>Lecanorales</taxon>
        <taxon>Lecanorineae</taxon>
        <taxon>Stereocaulaceae</taxon>
        <taxon>Lepraria</taxon>
    </lineage>
</organism>
<accession>A0ABR4B2S2</accession>
<keyword evidence="2" id="KW-1185">Reference proteome</keyword>
<evidence type="ECO:0000313" key="1">
    <source>
        <dbReference type="EMBL" id="KAL2052199.1"/>
    </source>
</evidence>
<dbReference type="Proteomes" id="UP001590951">
    <property type="component" value="Unassembled WGS sequence"/>
</dbReference>
<evidence type="ECO:0000313" key="2">
    <source>
        <dbReference type="Proteomes" id="UP001590951"/>
    </source>
</evidence>
<dbReference type="PANTHER" id="PTHR35179:SF2">
    <property type="entry name" value="START DOMAIN-CONTAINING PROTEIN"/>
    <property type="match status" value="1"/>
</dbReference>